<dbReference type="GO" id="GO:0003677">
    <property type="term" value="F:DNA binding"/>
    <property type="evidence" value="ECO:0007669"/>
    <property type="project" value="UniProtKB-KW"/>
</dbReference>
<dbReference type="VEuPathDB" id="FungiDB:TSTA_096970"/>
<dbReference type="CDD" id="cd00067">
    <property type="entry name" value="GAL4"/>
    <property type="match status" value="1"/>
</dbReference>
<dbReference type="InParanoid" id="B8LZM5"/>
<feature type="domain" description="Zn(2)-C6 fungal-type" evidence="6">
    <location>
        <begin position="9"/>
        <end position="37"/>
    </location>
</feature>
<accession>B8LZM5</accession>
<name>B8LZM5_TALSN</name>
<evidence type="ECO:0000256" key="1">
    <source>
        <dbReference type="ARBA" id="ARBA00023015"/>
    </source>
</evidence>
<keyword evidence="2" id="KW-0238">DNA-binding</keyword>
<dbReference type="InterPro" id="IPR036864">
    <property type="entry name" value="Zn2-C6_fun-type_DNA-bd_sf"/>
</dbReference>
<dbReference type="PROSITE" id="PS50048">
    <property type="entry name" value="ZN2_CY6_FUNGAL_2"/>
    <property type="match status" value="1"/>
</dbReference>
<proteinExistence type="predicted"/>
<dbReference type="HOGENOM" id="CLU_021599_8_2_1"/>
<dbReference type="PANTHER" id="PTHR38111">
    <property type="entry name" value="ZN(2)-C6 FUNGAL-TYPE DOMAIN-CONTAINING PROTEIN-RELATED"/>
    <property type="match status" value="1"/>
</dbReference>
<dbReference type="SUPFAM" id="SSF57701">
    <property type="entry name" value="Zn2/Cys6 DNA-binding domain"/>
    <property type="match status" value="1"/>
</dbReference>
<dbReference type="STRING" id="441959.B8LZM5"/>
<dbReference type="Proteomes" id="UP000001745">
    <property type="component" value="Unassembled WGS sequence"/>
</dbReference>
<keyword evidence="4" id="KW-0539">Nucleus</keyword>
<evidence type="ECO:0000256" key="3">
    <source>
        <dbReference type="ARBA" id="ARBA00023163"/>
    </source>
</evidence>
<evidence type="ECO:0000256" key="5">
    <source>
        <dbReference type="SAM" id="MobiDB-lite"/>
    </source>
</evidence>
<dbReference type="PhylomeDB" id="B8LZM5"/>
<dbReference type="Pfam" id="PF00172">
    <property type="entry name" value="Zn_clus"/>
    <property type="match status" value="1"/>
</dbReference>
<organism evidence="7 8">
    <name type="scientific">Talaromyces stipitatus (strain ATCC 10500 / CBS 375.48 / QM 6759 / NRRL 1006)</name>
    <name type="common">Penicillium stipitatum</name>
    <dbReference type="NCBI Taxonomy" id="441959"/>
    <lineage>
        <taxon>Eukaryota</taxon>
        <taxon>Fungi</taxon>
        <taxon>Dikarya</taxon>
        <taxon>Ascomycota</taxon>
        <taxon>Pezizomycotina</taxon>
        <taxon>Eurotiomycetes</taxon>
        <taxon>Eurotiomycetidae</taxon>
        <taxon>Eurotiales</taxon>
        <taxon>Trichocomaceae</taxon>
        <taxon>Talaromyces</taxon>
        <taxon>Talaromyces sect. Talaromyces</taxon>
    </lineage>
</organism>
<gene>
    <name evidence="7" type="ORF">TSTA_096970</name>
</gene>
<dbReference type="RefSeq" id="XP_002479411.1">
    <property type="nucleotide sequence ID" value="XM_002479366.1"/>
</dbReference>
<sequence length="446" mass="50005">MVGIPLSRGCQPCRRRKVKCDEKRPACLRCTISNLVCPGYPIRLKFIDEGPRFKGNPCTPQSSPEQSLPLSLPGSSSENLSFKLCQTFRPDLPVVKSVATLSKDTFVTELPRHVGLSLACDLAMRALCLAHDTILNPENPVLVQQSRIQYSQALTELQLCVADLERATTMGTICAAMLLSMFELLCADFGASIRHAGGASRLIEASGPHQFKDPFAYRMLHTLQGPIVVECILYRRRCFLDAPLWRDVCRRIQSPFNTLFSRLSRLPNILCALRELESISTGHSRERTSLSDQIVALRNDLQKWRDAPGHAELFCTTTCPSTEFFEFNLNYTSRNAAELLCTYAAMMILLNSALLVLSHSKIPLYKLQNLMLAKQICQSYEYSRVCSPVGSLAMDFAFRVAYVVPDASQKKWIVEKMNEMASPLGGPRHTDVEETELESCFDYLKC</sequence>
<dbReference type="Gene3D" id="4.10.240.10">
    <property type="entry name" value="Zn(2)-C6 fungal-type DNA-binding domain"/>
    <property type="match status" value="1"/>
</dbReference>
<dbReference type="OrthoDB" id="4314040at2759"/>
<evidence type="ECO:0000313" key="7">
    <source>
        <dbReference type="EMBL" id="EED22448.1"/>
    </source>
</evidence>
<dbReference type="EMBL" id="EQ962653">
    <property type="protein sequence ID" value="EED22448.1"/>
    <property type="molecule type" value="Genomic_DNA"/>
</dbReference>
<dbReference type="GO" id="GO:0000981">
    <property type="term" value="F:DNA-binding transcription factor activity, RNA polymerase II-specific"/>
    <property type="evidence" value="ECO:0007669"/>
    <property type="project" value="InterPro"/>
</dbReference>
<keyword evidence="3" id="KW-0804">Transcription</keyword>
<feature type="region of interest" description="Disordered" evidence="5">
    <location>
        <begin position="55"/>
        <end position="74"/>
    </location>
</feature>
<feature type="compositionally biased region" description="Low complexity" evidence="5">
    <location>
        <begin position="60"/>
        <end position="74"/>
    </location>
</feature>
<dbReference type="eggNOG" id="ENOG502SNE1">
    <property type="taxonomic scope" value="Eukaryota"/>
</dbReference>
<evidence type="ECO:0000256" key="4">
    <source>
        <dbReference type="ARBA" id="ARBA00023242"/>
    </source>
</evidence>
<dbReference type="PANTHER" id="PTHR38111:SF5">
    <property type="entry name" value="TRANSCRIPTION FACTOR DOMAIN-CONTAINING PROTEIN"/>
    <property type="match status" value="1"/>
</dbReference>
<dbReference type="AlphaFoldDB" id="B8LZM5"/>
<reference evidence="8" key="1">
    <citation type="journal article" date="2015" name="Genome Announc.">
        <title>Genome sequence of the AIDS-associated pathogen Penicillium marneffei (ATCC18224) and its near taxonomic relative Talaromyces stipitatus (ATCC10500).</title>
        <authorList>
            <person name="Nierman W.C."/>
            <person name="Fedorova-Abrams N.D."/>
            <person name="Andrianopoulos A."/>
        </authorList>
    </citation>
    <scope>NUCLEOTIDE SEQUENCE [LARGE SCALE GENOMIC DNA]</scope>
    <source>
        <strain evidence="8">ATCC 10500 / CBS 375.48 / QM 6759 / NRRL 1006</strain>
    </source>
</reference>
<keyword evidence="8" id="KW-1185">Reference proteome</keyword>
<dbReference type="SMART" id="SM00066">
    <property type="entry name" value="GAL4"/>
    <property type="match status" value="1"/>
</dbReference>
<dbReference type="GO" id="GO:0008270">
    <property type="term" value="F:zinc ion binding"/>
    <property type="evidence" value="ECO:0007669"/>
    <property type="project" value="InterPro"/>
</dbReference>
<evidence type="ECO:0000313" key="8">
    <source>
        <dbReference type="Proteomes" id="UP000001745"/>
    </source>
</evidence>
<protein>
    <recommendedName>
        <fullName evidence="6">Zn(2)-C6 fungal-type domain-containing protein</fullName>
    </recommendedName>
</protein>
<dbReference type="OMA" id="GCLLCVQ"/>
<keyword evidence="1" id="KW-0805">Transcription regulation</keyword>
<dbReference type="InterPro" id="IPR053178">
    <property type="entry name" value="Osmoadaptation_assoc"/>
</dbReference>
<dbReference type="InterPro" id="IPR001138">
    <property type="entry name" value="Zn2Cys6_DnaBD"/>
</dbReference>
<evidence type="ECO:0000256" key="2">
    <source>
        <dbReference type="ARBA" id="ARBA00023125"/>
    </source>
</evidence>
<evidence type="ECO:0000259" key="6">
    <source>
        <dbReference type="PROSITE" id="PS50048"/>
    </source>
</evidence>
<dbReference type="GeneID" id="8103540"/>
<dbReference type="PROSITE" id="PS00463">
    <property type="entry name" value="ZN2_CY6_FUNGAL_1"/>
    <property type="match status" value="1"/>
</dbReference>